<comment type="caution">
    <text evidence="3">The sequence shown here is derived from an EMBL/GenBank/DDBJ whole genome shotgun (WGS) entry which is preliminary data.</text>
</comment>
<dbReference type="Proteomes" id="UP000249842">
    <property type="component" value="Unassembled WGS sequence"/>
</dbReference>
<name>A0A328ATY8_9CAUL</name>
<gene>
    <name evidence="3" type="ORF">DJ021_00870</name>
</gene>
<keyword evidence="2" id="KW-0732">Signal</keyword>
<dbReference type="Pfam" id="PF07396">
    <property type="entry name" value="Porin_O_P"/>
    <property type="match status" value="1"/>
</dbReference>
<reference evidence="4" key="1">
    <citation type="submission" date="2018-05" db="EMBL/GenBank/DDBJ databases">
        <authorList>
            <person name="Li X."/>
        </authorList>
    </citation>
    <scope>NUCLEOTIDE SEQUENCE [LARGE SCALE GENOMIC DNA]</scope>
    <source>
        <strain evidence="4">HKS-05</strain>
    </source>
</reference>
<evidence type="ECO:0000256" key="1">
    <source>
        <dbReference type="SAM" id="Coils"/>
    </source>
</evidence>
<keyword evidence="4" id="KW-1185">Reference proteome</keyword>
<feature type="coiled-coil region" evidence="1">
    <location>
        <begin position="45"/>
        <end position="79"/>
    </location>
</feature>
<keyword evidence="1" id="KW-0175">Coiled coil</keyword>
<dbReference type="OrthoDB" id="7217987at2"/>
<sequence>MAVAGQTWVRSLALAALFCGAAPAALAQAVSTAPTQSSGVSQEQALALTARLDALERHNQELESQIADLKAQVAGGEQAIREEIHSQDKVTVAGGRPTFASADGKWSVTLHGVVQFDVADYDQQGAGPTAADLRRSGPALGGSASNVDVSHARDLKSGDLFRRARIGIDGTTPGDFDYRILFDFGGAGAENTGQLYEAWLQYNGVKPLHIKVGAFSPSLGLDDQGSTNGMAFIERSMASDLSRGLVGGDTRSAAQIYGYGDRWFAAAAVTGRTIGVLNTGAATAVPQTYGDQLGYTARLAGTPLRGEDWLIHLGVNASYVDKPANNAGPAATGLVPAGSVSFSDTPEIRVDGTRLINTGNIPIRHADTRGAEFAAQKKNLLLQAEYQRLGVERSDGQPDPHFNAFYVQGAWTITGEPRKYNLTTAAFDAPAVTHPFDLKRSGWGAWEVGVRYSDADLNYDEGAAGTLPSASGIRGGEEKNLTLGVNWYLNSVARIMVDYQRVQIERLSPANSTTAASTIWLTPVGADIGQSFNVWSLRTQFAF</sequence>
<protein>
    <submittedName>
        <fullName evidence="3">Porin</fullName>
    </submittedName>
</protein>
<dbReference type="SUPFAM" id="SSF56935">
    <property type="entry name" value="Porins"/>
    <property type="match status" value="1"/>
</dbReference>
<evidence type="ECO:0000256" key="2">
    <source>
        <dbReference type="SAM" id="SignalP"/>
    </source>
</evidence>
<proteinExistence type="predicted"/>
<organism evidence="3 4">
    <name type="scientific">Phenylobacterium hankyongense</name>
    <dbReference type="NCBI Taxonomy" id="1813876"/>
    <lineage>
        <taxon>Bacteria</taxon>
        <taxon>Pseudomonadati</taxon>
        <taxon>Pseudomonadota</taxon>
        <taxon>Alphaproteobacteria</taxon>
        <taxon>Caulobacterales</taxon>
        <taxon>Caulobacteraceae</taxon>
        <taxon>Phenylobacterium</taxon>
    </lineage>
</organism>
<evidence type="ECO:0000313" key="3">
    <source>
        <dbReference type="EMBL" id="RAK58450.1"/>
    </source>
</evidence>
<accession>A0A328ATY8</accession>
<dbReference type="InterPro" id="IPR010870">
    <property type="entry name" value="Porin_O/P"/>
</dbReference>
<dbReference type="CDD" id="cd14686">
    <property type="entry name" value="bZIP"/>
    <property type="match status" value="1"/>
</dbReference>
<evidence type="ECO:0000313" key="4">
    <source>
        <dbReference type="Proteomes" id="UP000249842"/>
    </source>
</evidence>
<dbReference type="Gene3D" id="2.40.160.10">
    <property type="entry name" value="Porin"/>
    <property type="match status" value="1"/>
</dbReference>
<feature type="chain" id="PRO_5016315417" evidence="2">
    <location>
        <begin position="28"/>
        <end position="543"/>
    </location>
</feature>
<dbReference type="EMBL" id="QFYP01000001">
    <property type="protein sequence ID" value="RAK58450.1"/>
    <property type="molecule type" value="Genomic_DNA"/>
</dbReference>
<dbReference type="AlphaFoldDB" id="A0A328ATY8"/>
<dbReference type="InterPro" id="IPR023614">
    <property type="entry name" value="Porin_dom_sf"/>
</dbReference>
<feature type="signal peptide" evidence="2">
    <location>
        <begin position="1"/>
        <end position="27"/>
    </location>
</feature>